<protein>
    <submittedName>
        <fullName evidence="1">Uncharacterized protein</fullName>
    </submittedName>
</protein>
<evidence type="ECO:0000313" key="2">
    <source>
        <dbReference type="Proteomes" id="UP000322530"/>
    </source>
</evidence>
<comment type="caution">
    <text evidence="1">The sequence shown here is derived from an EMBL/GenBank/DDBJ whole genome shotgun (WGS) entry which is preliminary data.</text>
</comment>
<reference evidence="1 2" key="1">
    <citation type="submission" date="2019-01" db="EMBL/GenBank/DDBJ databases">
        <title>Draft genome sequence of Dictyobacter sp. Uno17.</title>
        <authorList>
            <person name="Wang C.M."/>
            <person name="Zheng Y."/>
            <person name="Sakai Y."/>
            <person name="Abe K."/>
            <person name="Yokota A."/>
            <person name="Yabe S."/>
        </authorList>
    </citation>
    <scope>NUCLEOTIDE SEQUENCE [LARGE SCALE GENOMIC DNA]</scope>
    <source>
        <strain evidence="1 2">Uno17</strain>
    </source>
</reference>
<dbReference type="EMBL" id="BIXY01000108">
    <property type="protein sequence ID" value="GCF11384.1"/>
    <property type="molecule type" value="Genomic_DNA"/>
</dbReference>
<keyword evidence="2" id="KW-1185">Reference proteome</keyword>
<organism evidence="1 2">
    <name type="scientific">Dictyobacter arantiisoli</name>
    <dbReference type="NCBI Taxonomy" id="2014874"/>
    <lineage>
        <taxon>Bacteria</taxon>
        <taxon>Bacillati</taxon>
        <taxon>Chloroflexota</taxon>
        <taxon>Ktedonobacteria</taxon>
        <taxon>Ktedonobacterales</taxon>
        <taxon>Dictyobacteraceae</taxon>
        <taxon>Dictyobacter</taxon>
    </lineage>
</organism>
<name>A0A5A5TKF9_9CHLR</name>
<dbReference type="AlphaFoldDB" id="A0A5A5TKF9"/>
<proteinExistence type="predicted"/>
<gene>
    <name evidence="1" type="ORF">KDI_49480</name>
</gene>
<sequence>MREHLTALAIWKLAILLEGSYKRYLSGTTDDPFFQLLDQGVPALARRALSVCHGEMKFGL</sequence>
<accession>A0A5A5TKF9</accession>
<evidence type="ECO:0000313" key="1">
    <source>
        <dbReference type="EMBL" id="GCF11384.1"/>
    </source>
</evidence>
<dbReference type="Proteomes" id="UP000322530">
    <property type="component" value="Unassembled WGS sequence"/>
</dbReference>